<dbReference type="SUPFAM" id="SSF54862">
    <property type="entry name" value="4Fe-4S ferredoxins"/>
    <property type="match status" value="1"/>
</dbReference>
<proteinExistence type="predicted"/>
<dbReference type="InterPro" id="IPR017896">
    <property type="entry name" value="4Fe4S_Fe-S-bd"/>
</dbReference>
<evidence type="ECO:0000256" key="1">
    <source>
        <dbReference type="ARBA" id="ARBA00022723"/>
    </source>
</evidence>
<sequence length="65" mass="6705">MALKILPDECTTCGDCKPVCPTQSISSKGGLYKINPDSCTECDGDEPQCVSVCPGADNTIVPLAA</sequence>
<evidence type="ECO:0000256" key="3">
    <source>
        <dbReference type="ARBA" id="ARBA00023014"/>
    </source>
</evidence>
<evidence type="ECO:0000313" key="5">
    <source>
        <dbReference type="EMBL" id="THF64686.1"/>
    </source>
</evidence>
<dbReference type="RefSeq" id="WP_136348405.1">
    <property type="nucleotide sequence ID" value="NZ_SSOC01000004.1"/>
</dbReference>
<evidence type="ECO:0000259" key="4">
    <source>
        <dbReference type="PROSITE" id="PS51379"/>
    </source>
</evidence>
<name>A0A4S4AYE4_9RHOO</name>
<dbReference type="OrthoDB" id="9803397at2"/>
<evidence type="ECO:0000313" key="6">
    <source>
        <dbReference type="Proteomes" id="UP000308430"/>
    </source>
</evidence>
<comment type="caution">
    <text evidence="5">The sequence shown here is derived from an EMBL/GenBank/DDBJ whole genome shotgun (WGS) entry which is preliminary data.</text>
</comment>
<dbReference type="Gene3D" id="3.30.70.20">
    <property type="match status" value="1"/>
</dbReference>
<dbReference type="EMBL" id="SSOC01000004">
    <property type="protein sequence ID" value="THF64686.1"/>
    <property type="molecule type" value="Genomic_DNA"/>
</dbReference>
<gene>
    <name evidence="5" type="ORF">E6C76_11590</name>
</gene>
<keyword evidence="2" id="KW-0408">Iron</keyword>
<reference evidence="5 6" key="1">
    <citation type="submission" date="2019-04" db="EMBL/GenBank/DDBJ databases">
        <title>Azoarcus nasutitermitis sp. nov. isolated from termite nest.</title>
        <authorList>
            <person name="Lin S.-Y."/>
            <person name="Hameed A."/>
            <person name="Hsu Y.-H."/>
            <person name="Young C.-C."/>
        </authorList>
    </citation>
    <scope>NUCLEOTIDE SEQUENCE [LARGE SCALE GENOMIC DNA]</scope>
    <source>
        <strain evidence="5 6">CC-YHH838</strain>
    </source>
</reference>
<dbReference type="PROSITE" id="PS51379">
    <property type="entry name" value="4FE4S_FER_2"/>
    <property type="match status" value="1"/>
</dbReference>
<keyword evidence="3" id="KW-0411">Iron-sulfur</keyword>
<accession>A0A4S4AYE4</accession>
<protein>
    <submittedName>
        <fullName evidence="5">4Fe-4S dicluster domain-containing protein</fullName>
    </submittedName>
</protein>
<dbReference type="Pfam" id="PF13237">
    <property type="entry name" value="Fer4_10"/>
    <property type="match status" value="1"/>
</dbReference>
<dbReference type="AlphaFoldDB" id="A0A4S4AYE4"/>
<keyword evidence="1" id="KW-0479">Metal-binding</keyword>
<dbReference type="GO" id="GO:0051536">
    <property type="term" value="F:iron-sulfur cluster binding"/>
    <property type="evidence" value="ECO:0007669"/>
    <property type="project" value="UniProtKB-KW"/>
</dbReference>
<dbReference type="GO" id="GO:0046872">
    <property type="term" value="F:metal ion binding"/>
    <property type="evidence" value="ECO:0007669"/>
    <property type="project" value="UniProtKB-KW"/>
</dbReference>
<dbReference type="PROSITE" id="PS00198">
    <property type="entry name" value="4FE4S_FER_1"/>
    <property type="match status" value="1"/>
</dbReference>
<dbReference type="InterPro" id="IPR017900">
    <property type="entry name" value="4Fe4S_Fe_S_CS"/>
</dbReference>
<feature type="domain" description="4Fe-4S ferredoxin-type" evidence="4">
    <location>
        <begin position="1"/>
        <end position="30"/>
    </location>
</feature>
<dbReference type="Proteomes" id="UP000308430">
    <property type="component" value="Unassembled WGS sequence"/>
</dbReference>
<organism evidence="5 6">
    <name type="scientific">Pseudothauera nasutitermitis</name>
    <dbReference type="NCBI Taxonomy" id="2565930"/>
    <lineage>
        <taxon>Bacteria</taxon>
        <taxon>Pseudomonadati</taxon>
        <taxon>Pseudomonadota</taxon>
        <taxon>Betaproteobacteria</taxon>
        <taxon>Rhodocyclales</taxon>
        <taxon>Zoogloeaceae</taxon>
        <taxon>Pseudothauera</taxon>
    </lineage>
</organism>
<evidence type="ECO:0000256" key="2">
    <source>
        <dbReference type="ARBA" id="ARBA00023004"/>
    </source>
</evidence>
<keyword evidence="6" id="KW-1185">Reference proteome</keyword>